<keyword evidence="6" id="KW-1185">Reference proteome</keyword>
<keyword evidence="2 5" id="KW-0238">DNA-binding</keyword>
<dbReference type="EMBL" id="JACHMH010000001">
    <property type="protein sequence ID" value="MBB4681125.1"/>
    <property type="molecule type" value="Genomic_DNA"/>
</dbReference>
<dbReference type="InterPro" id="IPR016032">
    <property type="entry name" value="Sig_transdc_resp-reg_C-effctor"/>
</dbReference>
<dbReference type="CDD" id="cd06170">
    <property type="entry name" value="LuxR_C_like"/>
    <property type="match status" value="1"/>
</dbReference>
<evidence type="ECO:0000259" key="4">
    <source>
        <dbReference type="PROSITE" id="PS50043"/>
    </source>
</evidence>
<evidence type="ECO:0000313" key="5">
    <source>
        <dbReference type="EMBL" id="MBB4681125.1"/>
    </source>
</evidence>
<dbReference type="Pfam" id="PF00196">
    <property type="entry name" value="GerE"/>
    <property type="match status" value="1"/>
</dbReference>
<dbReference type="PANTHER" id="PTHR44688:SF16">
    <property type="entry name" value="DNA-BINDING TRANSCRIPTIONAL ACTIVATOR DEVR_DOSR"/>
    <property type="match status" value="1"/>
</dbReference>
<dbReference type="InterPro" id="IPR000792">
    <property type="entry name" value="Tscrpt_reg_LuxR_C"/>
</dbReference>
<dbReference type="PANTHER" id="PTHR44688">
    <property type="entry name" value="DNA-BINDING TRANSCRIPTIONAL ACTIVATOR DEVR_DOSR"/>
    <property type="match status" value="1"/>
</dbReference>
<reference evidence="5 6" key="1">
    <citation type="submission" date="2020-08" db="EMBL/GenBank/DDBJ databases">
        <title>Sequencing the genomes of 1000 actinobacteria strains.</title>
        <authorList>
            <person name="Klenk H.-P."/>
        </authorList>
    </citation>
    <scope>NUCLEOTIDE SEQUENCE [LARGE SCALE GENOMIC DNA]</scope>
    <source>
        <strain evidence="5 6">DSM 44230</strain>
    </source>
</reference>
<sequence length="582" mass="61124">MNTTTPGIPRPLPARAVGILGRTAELGRIRALLTDRRIDGVAVSGVGRSRVLAEIADWAQGHGFRIEPIIGGRGLSTLVCTVLLGPATRVLAVVDDAHLLAEADAELLLELVRQGLVRVIAAGPDGLWPGENLGRVDLPPLGATDMIELARALTGDHPAARRLAQLAQGSPRLLRELVHLAADHPADQGGSLTEVIELRLAGLDAAQRQALDLIAATGFAPLPVFERLVDRHDLIILAEQELITAVETPTGWRVELAHTGIGAALGATPVPEPSTEDDQDHVTGLMCAGRIEEALAAATERFAAADAAHRSGHGVILASMLLAHGQIRRAHDLLCLLPDDDPRWAILRLAAAAQLGDPAAVAAGALPPAEAATAHLAASTAVARAWAAAVRGDLDQARDLLCAKAEDTTWDRAARAHTLGRLGLARSAAPFWHSIGQHGYLRARLDYSRAIATADADLLAAVAEQFLTAGALLYGAEALAELAALHQRAGQSRKAAAAIRRARMLPVRHSGARTPGLALLAQNEPLSTRESEVVRLAVTGLTDPQIALRLGVSVRTINNHLHRAYRKLGCAGRADLPPGAGQ</sequence>
<accession>A0A7W7FXH9</accession>
<keyword evidence="1" id="KW-0805">Transcription regulation</keyword>
<keyword evidence="3" id="KW-0804">Transcription</keyword>
<dbReference type="GO" id="GO:0003677">
    <property type="term" value="F:DNA binding"/>
    <property type="evidence" value="ECO:0007669"/>
    <property type="project" value="UniProtKB-KW"/>
</dbReference>
<organism evidence="5 6">
    <name type="scientific">Crossiella cryophila</name>
    <dbReference type="NCBI Taxonomy" id="43355"/>
    <lineage>
        <taxon>Bacteria</taxon>
        <taxon>Bacillati</taxon>
        <taxon>Actinomycetota</taxon>
        <taxon>Actinomycetes</taxon>
        <taxon>Pseudonocardiales</taxon>
        <taxon>Pseudonocardiaceae</taxon>
        <taxon>Crossiella</taxon>
    </lineage>
</organism>
<dbReference type="Proteomes" id="UP000533598">
    <property type="component" value="Unassembled WGS sequence"/>
</dbReference>
<proteinExistence type="predicted"/>
<name>A0A7W7FXH9_9PSEU</name>
<gene>
    <name evidence="5" type="ORF">HNR67_007243</name>
</gene>
<dbReference type="RefSeq" id="WP_185007464.1">
    <property type="nucleotide sequence ID" value="NZ_JACHMH010000001.1"/>
</dbReference>
<dbReference type="SMART" id="SM00421">
    <property type="entry name" value="HTH_LUXR"/>
    <property type="match status" value="1"/>
</dbReference>
<evidence type="ECO:0000256" key="3">
    <source>
        <dbReference type="ARBA" id="ARBA00023163"/>
    </source>
</evidence>
<dbReference type="GO" id="GO:0006355">
    <property type="term" value="P:regulation of DNA-templated transcription"/>
    <property type="evidence" value="ECO:0007669"/>
    <property type="project" value="InterPro"/>
</dbReference>
<dbReference type="InterPro" id="IPR027417">
    <property type="entry name" value="P-loop_NTPase"/>
</dbReference>
<evidence type="ECO:0000313" key="6">
    <source>
        <dbReference type="Proteomes" id="UP000533598"/>
    </source>
</evidence>
<dbReference type="AlphaFoldDB" id="A0A7W7FXH9"/>
<evidence type="ECO:0000256" key="1">
    <source>
        <dbReference type="ARBA" id="ARBA00023015"/>
    </source>
</evidence>
<dbReference type="SUPFAM" id="SSF52540">
    <property type="entry name" value="P-loop containing nucleoside triphosphate hydrolases"/>
    <property type="match status" value="1"/>
</dbReference>
<dbReference type="Gene3D" id="1.10.10.10">
    <property type="entry name" value="Winged helix-like DNA-binding domain superfamily/Winged helix DNA-binding domain"/>
    <property type="match status" value="1"/>
</dbReference>
<dbReference type="InterPro" id="IPR036388">
    <property type="entry name" value="WH-like_DNA-bd_sf"/>
</dbReference>
<dbReference type="PRINTS" id="PR00038">
    <property type="entry name" value="HTHLUXR"/>
</dbReference>
<evidence type="ECO:0000256" key="2">
    <source>
        <dbReference type="ARBA" id="ARBA00023125"/>
    </source>
</evidence>
<feature type="domain" description="HTH luxR-type" evidence="4">
    <location>
        <begin position="519"/>
        <end position="582"/>
    </location>
</feature>
<dbReference type="SUPFAM" id="SSF46894">
    <property type="entry name" value="C-terminal effector domain of the bipartite response regulators"/>
    <property type="match status" value="1"/>
</dbReference>
<protein>
    <submittedName>
        <fullName evidence="5">DNA-binding CsgD family transcriptional regulator</fullName>
    </submittedName>
</protein>
<comment type="caution">
    <text evidence="5">The sequence shown here is derived from an EMBL/GenBank/DDBJ whole genome shotgun (WGS) entry which is preliminary data.</text>
</comment>
<dbReference type="PROSITE" id="PS50043">
    <property type="entry name" value="HTH_LUXR_2"/>
    <property type="match status" value="1"/>
</dbReference>